<dbReference type="Gene3D" id="3.40.710.10">
    <property type="entry name" value="DD-peptidase/beta-lactamase superfamily"/>
    <property type="match status" value="1"/>
</dbReference>
<dbReference type="RefSeq" id="WP_077596090.1">
    <property type="nucleotide sequence ID" value="NZ_BSKO01000001.1"/>
</dbReference>
<dbReference type="PANTHER" id="PTHR43283">
    <property type="entry name" value="BETA-LACTAMASE-RELATED"/>
    <property type="match status" value="1"/>
</dbReference>
<comment type="caution">
    <text evidence="2">The sequence shown here is derived from an EMBL/GenBank/DDBJ whole genome shotgun (WGS) entry which is preliminary data.</text>
</comment>
<sequence length="297" mass="34344">MEYLIEFEKKIKKDHIDSVLVQNDNRLIFEYYRNRKMKEKQHKIYSITKSVLSILVGIAIDKGFIKDTNTSIVDFFPEYNDDANNDITVKHLLTMTSGLHWPGNNRMIPSKNWVDFVMQQEKVHPPGKEMVYSCGSSHLLSAILQSTTGISTEDFANKHLFTPLGITNYKWNKDAQGVNIGGFGLSMKTADMLRIGSLYLNMGKWKSKQIVSARWVKESTRPKVKIDDTTSYAYHWWNIALENQTATFFCASGYEGQYIILAPEYKLITVFTSSIKDEPRRILDYFQNYLLPYTTIQ</sequence>
<proteinExistence type="predicted"/>
<keyword evidence="3" id="KW-1185">Reference proteome</keyword>
<keyword evidence="2" id="KW-0378">Hydrolase</keyword>
<name>A0ABQ5TMT9_9BACI</name>
<feature type="domain" description="Beta-lactamase-related" evidence="1">
    <location>
        <begin position="18"/>
        <end position="280"/>
    </location>
</feature>
<dbReference type="Proteomes" id="UP001275436">
    <property type="component" value="Unassembled WGS sequence"/>
</dbReference>
<dbReference type="InterPro" id="IPR012338">
    <property type="entry name" value="Beta-lactam/transpept-like"/>
</dbReference>
<organism evidence="2 3">
    <name type="scientific">Oceanobacillus kimchii</name>
    <dbReference type="NCBI Taxonomy" id="746691"/>
    <lineage>
        <taxon>Bacteria</taxon>
        <taxon>Bacillati</taxon>
        <taxon>Bacillota</taxon>
        <taxon>Bacilli</taxon>
        <taxon>Bacillales</taxon>
        <taxon>Bacillaceae</taxon>
        <taxon>Oceanobacillus</taxon>
    </lineage>
</organism>
<protein>
    <submittedName>
        <fullName evidence="2">6-aminohexanoate-dimer hydrolase</fullName>
    </submittedName>
</protein>
<dbReference type="InterPro" id="IPR001466">
    <property type="entry name" value="Beta-lactam-related"/>
</dbReference>
<accession>A0ABQ5TMT9</accession>
<evidence type="ECO:0000313" key="2">
    <source>
        <dbReference type="EMBL" id="GLO68123.1"/>
    </source>
</evidence>
<gene>
    <name evidence="2" type="ORF">MACH08_39070</name>
</gene>
<dbReference type="PANTHER" id="PTHR43283:SF7">
    <property type="entry name" value="BETA-LACTAMASE-RELATED DOMAIN-CONTAINING PROTEIN"/>
    <property type="match status" value="1"/>
</dbReference>
<dbReference type="SUPFAM" id="SSF56601">
    <property type="entry name" value="beta-lactamase/transpeptidase-like"/>
    <property type="match status" value="1"/>
</dbReference>
<dbReference type="InterPro" id="IPR050789">
    <property type="entry name" value="Diverse_Enzym_Activities"/>
</dbReference>
<dbReference type="GO" id="GO:0016787">
    <property type="term" value="F:hydrolase activity"/>
    <property type="evidence" value="ECO:0007669"/>
    <property type="project" value="UniProtKB-KW"/>
</dbReference>
<reference evidence="2 3" key="1">
    <citation type="submission" date="2023-02" db="EMBL/GenBank/DDBJ databases">
        <title>Oceanobacillus kimchii IFOP_LL358 isolated form Alexandrium catenella lab strain.</title>
        <authorList>
            <person name="Gajardo G."/>
            <person name="Ueki S."/>
            <person name="Maruyama F."/>
        </authorList>
    </citation>
    <scope>NUCLEOTIDE SEQUENCE [LARGE SCALE GENOMIC DNA]</scope>
    <source>
        <strain evidence="2 3">IFOP_LL358</strain>
    </source>
</reference>
<evidence type="ECO:0000259" key="1">
    <source>
        <dbReference type="Pfam" id="PF00144"/>
    </source>
</evidence>
<dbReference type="Pfam" id="PF00144">
    <property type="entry name" value="Beta-lactamase"/>
    <property type="match status" value="1"/>
</dbReference>
<dbReference type="EMBL" id="BSKO01000001">
    <property type="protein sequence ID" value="GLO68123.1"/>
    <property type="molecule type" value="Genomic_DNA"/>
</dbReference>
<evidence type="ECO:0000313" key="3">
    <source>
        <dbReference type="Proteomes" id="UP001275436"/>
    </source>
</evidence>